<feature type="compositionally biased region" description="Polar residues" evidence="1">
    <location>
        <begin position="23"/>
        <end position="33"/>
    </location>
</feature>
<evidence type="ECO:0000313" key="4">
    <source>
        <dbReference type="EMBL" id="CAF1366530.1"/>
    </source>
</evidence>
<dbReference type="Proteomes" id="UP000663870">
    <property type="component" value="Unassembled WGS sequence"/>
</dbReference>
<proteinExistence type="predicted"/>
<evidence type="ECO:0000313" key="3">
    <source>
        <dbReference type="EMBL" id="CAF1366255.1"/>
    </source>
</evidence>
<protein>
    <submittedName>
        <fullName evidence="4">Uncharacterized protein</fullName>
    </submittedName>
</protein>
<name>A0A815IIJ1_9BILA</name>
<feature type="compositionally biased region" description="Low complexity" evidence="1">
    <location>
        <begin position="40"/>
        <end position="53"/>
    </location>
</feature>
<gene>
    <name evidence="3" type="ORF">JXQ802_LOCUS32899</name>
    <name evidence="4" type="ORF">JXQ802_LOCUS32912</name>
    <name evidence="2" type="ORF">PYM288_LOCUS17679</name>
</gene>
<accession>A0A815IIJ1</accession>
<evidence type="ECO:0000256" key="1">
    <source>
        <dbReference type="SAM" id="MobiDB-lite"/>
    </source>
</evidence>
<feature type="region of interest" description="Disordered" evidence="1">
    <location>
        <begin position="13"/>
        <end position="110"/>
    </location>
</feature>
<feature type="compositionally biased region" description="Polar residues" evidence="1">
    <location>
        <begin position="61"/>
        <end position="90"/>
    </location>
</feature>
<dbReference type="EMBL" id="CAJNOL010001474">
    <property type="protein sequence ID" value="CAF1366530.1"/>
    <property type="molecule type" value="Genomic_DNA"/>
</dbReference>
<dbReference type="EMBL" id="CAJNOL010001473">
    <property type="protein sequence ID" value="CAF1366255.1"/>
    <property type="molecule type" value="Genomic_DNA"/>
</dbReference>
<dbReference type="EMBL" id="CAJNOH010000506">
    <property type="protein sequence ID" value="CAF1061603.1"/>
    <property type="molecule type" value="Genomic_DNA"/>
</dbReference>
<sequence length="181" mass="20125">MTIRFSIPALSNHPGRAALVSGSKRQPVSQSIPIVSRPMSSNSTSSTSSPTFSNIEHIRSYSLSRTHSDQSSHMATGLSIPSANRRTSMSDVKEKSRRGNSQMARAPKSLREWHEQPVNLLEQPYLLQNVNVQILSPNSDRTNPPFFCDNEILKSEENLNAGIENDNNQTIHRASDVNENK</sequence>
<evidence type="ECO:0000313" key="2">
    <source>
        <dbReference type="EMBL" id="CAF1061603.1"/>
    </source>
</evidence>
<dbReference type="Proteomes" id="UP000663854">
    <property type="component" value="Unassembled WGS sequence"/>
</dbReference>
<comment type="caution">
    <text evidence="4">The sequence shown here is derived from an EMBL/GenBank/DDBJ whole genome shotgun (WGS) entry which is preliminary data.</text>
</comment>
<organism evidence="4 5">
    <name type="scientific">Rotaria sordida</name>
    <dbReference type="NCBI Taxonomy" id="392033"/>
    <lineage>
        <taxon>Eukaryota</taxon>
        <taxon>Metazoa</taxon>
        <taxon>Spiralia</taxon>
        <taxon>Gnathifera</taxon>
        <taxon>Rotifera</taxon>
        <taxon>Eurotatoria</taxon>
        <taxon>Bdelloidea</taxon>
        <taxon>Philodinida</taxon>
        <taxon>Philodinidae</taxon>
        <taxon>Rotaria</taxon>
    </lineage>
</organism>
<reference evidence="4" key="1">
    <citation type="submission" date="2021-02" db="EMBL/GenBank/DDBJ databases">
        <authorList>
            <person name="Nowell W R."/>
        </authorList>
    </citation>
    <scope>NUCLEOTIDE SEQUENCE</scope>
</reference>
<evidence type="ECO:0000313" key="5">
    <source>
        <dbReference type="Proteomes" id="UP000663870"/>
    </source>
</evidence>
<keyword evidence="5" id="KW-1185">Reference proteome</keyword>
<dbReference type="AlphaFoldDB" id="A0A815IIJ1"/>